<keyword evidence="2" id="KW-1003">Cell membrane</keyword>
<dbReference type="GO" id="GO:0043190">
    <property type="term" value="C:ATP-binding cassette (ABC) transporter complex"/>
    <property type="evidence" value="ECO:0007669"/>
    <property type="project" value="TreeGrafter"/>
</dbReference>
<sequence>MLFSILWRYFFKYYLKITIYVLSAVIIVIFIIDLNEIQIQKGSLPGYTDSEGALLAITRIPLIIEQTIPFTTLVISMIVFFNLNRKNELVIARASGISIWQLLSPFVTGSFLLGMFIILILSPIVNTGEKIGSLLIEQWSNPQGKSNLDVIPWIHVKHEEKDVFIGAEAILEQKKLLAGTTIFTINPKNGKIIRQESDFAIIHKKMISLNKVMEYTYEKPPIFRDSMTINLSISMSDFHRLYTQFTSYSIYDIVQKARFSGISDIFHNSILELQFYFLMTTPFMLIAMTLIAASVSLGFNHSVSSRIIITYGILAGFMLYTIIIVMKSLGKAGIILPSVATSIPIISTISLSIFILLQKEDC</sequence>
<comment type="caution">
    <text evidence="7">The sequence shown here is derived from an EMBL/GenBank/DDBJ whole genome shotgun (WGS) entry which is preliminary data.</text>
</comment>
<evidence type="ECO:0000256" key="2">
    <source>
        <dbReference type="ARBA" id="ARBA00022475"/>
    </source>
</evidence>
<evidence type="ECO:0000256" key="3">
    <source>
        <dbReference type="ARBA" id="ARBA00022692"/>
    </source>
</evidence>
<dbReference type="GO" id="GO:0015920">
    <property type="term" value="P:lipopolysaccharide transport"/>
    <property type="evidence" value="ECO:0007669"/>
    <property type="project" value="TreeGrafter"/>
</dbReference>
<dbReference type="PANTHER" id="PTHR33529">
    <property type="entry name" value="SLR0882 PROTEIN-RELATED"/>
    <property type="match status" value="1"/>
</dbReference>
<accession>A0A937ADZ1</accession>
<evidence type="ECO:0000256" key="1">
    <source>
        <dbReference type="ARBA" id="ARBA00004651"/>
    </source>
</evidence>
<feature type="transmembrane region" description="Helical" evidence="6">
    <location>
        <begin position="275"/>
        <end position="295"/>
    </location>
</feature>
<feature type="transmembrane region" description="Helical" evidence="6">
    <location>
        <begin position="13"/>
        <end position="32"/>
    </location>
</feature>
<proteinExistence type="predicted"/>
<evidence type="ECO:0000256" key="4">
    <source>
        <dbReference type="ARBA" id="ARBA00022989"/>
    </source>
</evidence>
<protein>
    <submittedName>
        <fullName evidence="7">LptF/LptG family permease</fullName>
    </submittedName>
</protein>
<evidence type="ECO:0000256" key="5">
    <source>
        <dbReference type="ARBA" id="ARBA00023136"/>
    </source>
</evidence>
<dbReference type="AlphaFoldDB" id="A0A937ADZ1"/>
<dbReference type="InterPro" id="IPR005495">
    <property type="entry name" value="LptG/LptF_permease"/>
</dbReference>
<keyword evidence="5 6" id="KW-0472">Membrane</keyword>
<dbReference type="PANTHER" id="PTHR33529:SF2">
    <property type="entry name" value="LIPOPOLYSACCHARIDE EXPORT SYSTEM PERMEASE PROTEIN LPTG"/>
    <property type="match status" value="1"/>
</dbReference>
<keyword evidence="4 6" id="KW-1133">Transmembrane helix</keyword>
<gene>
    <name evidence="7" type="ORF">EU981_00545</name>
</gene>
<evidence type="ECO:0000256" key="6">
    <source>
        <dbReference type="SAM" id="Phobius"/>
    </source>
</evidence>
<reference evidence="7" key="1">
    <citation type="submission" date="2019-02" db="EMBL/GenBank/DDBJ databases">
        <title>A novel Candidatus Liberibacter species associated with the New Zealand native fuchsia psyllid, Ctenarytaina fuchsiae.</title>
        <authorList>
            <person name="Thompson S.M."/>
            <person name="Jorgensen N."/>
            <person name="David C."/>
            <person name="Bulman S.R."/>
            <person name="Smith G.R."/>
        </authorList>
    </citation>
    <scope>NUCLEOTIDE SEQUENCE</scope>
    <source>
        <strain evidence="7">Oxford</strain>
    </source>
</reference>
<keyword evidence="3 6" id="KW-0812">Transmembrane</keyword>
<dbReference type="Pfam" id="PF03739">
    <property type="entry name" value="LptF_LptG"/>
    <property type="match status" value="1"/>
</dbReference>
<dbReference type="EMBL" id="SEOL01000001">
    <property type="protein sequence ID" value="MBL0848584.1"/>
    <property type="molecule type" value="Genomic_DNA"/>
</dbReference>
<feature type="transmembrane region" description="Helical" evidence="6">
    <location>
        <begin position="332"/>
        <end position="357"/>
    </location>
</feature>
<dbReference type="Proteomes" id="UP000736856">
    <property type="component" value="Unassembled WGS sequence"/>
</dbReference>
<feature type="transmembrane region" description="Helical" evidence="6">
    <location>
        <begin position="307"/>
        <end position="326"/>
    </location>
</feature>
<evidence type="ECO:0000313" key="7">
    <source>
        <dbReference type="EMBL" id="MBL0848584.1"/>
    </source>
</evidence>
<organism evidence="7 8">
    <name type="scientific">Candidatus Liberibacter ctenarytainae</name>
    <dbReference type="NCBI Taxonomy" id="2020335"/>
    <lineage>
        <taxon>Bacteria</taxon>
        <taxon>Pseudomonadati</taxon>
        <taxon>Pseudomonadota</taxon>
        <taxon>Alphaproteobacteria</taxon>
        <taxon>Hyphomicrobiales</taxon>
        <taxon>Rhizobiaceae</taxon>
        <taxon>Liberibacter</taxon>
    </lineage>
</organism>
<feature type="transmembrane region" description="Helical" evidence="6">
    <location>
        <begin position="52"/>
        <end position="81"/>
    </location>
</feature>
<name>A0A937ADZ1_9HYPH</name>
<feature type="transmembrane region" description="Helical" evidence="6">
    <location>
        <begin position="102"/>
        <end position="125"/>
    </location>
</feature>
<comment type="subcellular location">
    <subcellularLocation>
        <location evidence="1">Cell membrane</location>
        <topology evidence="1">Multi-pass membrane protein</topology>
    </subcellularLocation>
</comment>
<evidence type="ECO:0000313" key="8">
    <source>
        <dbReference type="Proteomes" id="UP000736856"/>
    </source>
</evidence>